<protein>
    <submittedName>
        <fullName evidence="1">Uncharacterized protein</fullName>
    </submittedName>
</protein>
<gene>
    <name evidence="1" type="ORF">CPEL01642_LOCUS3628</name>
</gene>
<reference evidence="1" key="1">
    <citation type="submission" date="2021-01" db="EMBL/GenBank/DDBJ databases">
        <authorList>
            <person name="Corre E."/>
            <person name="Pelletier E."/>
            <person name="Niang G."/>
            <person name="Scheremetjew M."/>
            <person name="Finn R."/>
            <person name="Kale V."/>
            <person name="Holt S."/>
            <person name="Cochrane G."/>
            <person name="Meng A."/>
            <person name="Brown T."/>
            <person name="Cohen L."/>
        </authorList>
    </citation>
    <scope>NUCLEOTIDE SEQUENCE</scope>
    <source>
        <strain evidence="1">PLY182g</strain>
    </source>
</reference>
<dbReference type="Gene3D" id="3.40.50.300">
    <property type="entry name" value="P-loop containing nucleotide triphosphate hydrolases"/>
    <property type="match status" value="1"/>
</dbReference>
<sequence length="209" mass="22351">MCARFRQHLHALRIAAKQQCGVFLEGSIYSQIARLHWAHDAGLISPQEFHSLSSIGRNMIARLPAPHVAILMEEYGKQAGYGALERSAHAVSRWAAASGLPASARFLSLELQLRCPCPADGCDVYVRHPDDTAVAKKTRDAIMSSSPSLHGSSWAASLAPPTEHAVEQLLQDLIASAVPLSLAATLDVRSSGKAVRDESPSPTTVVGVL</sequence>
<dbReference type="EMBL" id="HBEY01007451">
    <property type="protein sequence ID" value="CAD8600298.1"/>
    <property type="molecule type" value="Transcribed_RNA"/>
</dbReference>
<proteinExistence type="predicted"/>
<dbReference type="InterPro" id="IPR027417">
    <property type="entry name" value="P-loop_NTPase"/>
</dbReference>
<name>A0A7S0L2I0_9EUKA</name>
<dbReference type="AlphaFoldDB" id="A0A7S0L2I0"/>
<evidence type="ECO:0000313" key="1">
    <source>
        <dbReference type="EMBL" id="CAD8600298.1"/>
    </source>
</evidence>
<organism evidence="1">
    <name type="scientific">Coccolithus braarudii</name>
    <dbReference type="NCBI Taxonomy" id="221442"/>
    <lineage>
        <taxon>Eukaryota</taxon>
        <taxon>Haptista</taxon>
        <taxon>Haptophyta</taxon>
        <taxon>Prymnesiophyceae</taxon>
        <taxon>Coccolithales</taxon>
        <taxon>Coccolithaceae</taxon>
        <taxon>Coccolithus</taxon>
    </lineage>
</organism>
<accession>A0A7S0L2I0</accession>